<accession>A0A9Q0YDD8</accession>
<dbReference type="AlphaFoldDB" id="A0A9Q0YDD8"/>
<name>A0A9Q0YDD8_HOLLE</name>
<reference evidence="1" key="1">
    <citation type="submission" date="2021-10" db="EMBL/GenBank/DDBJ databases">
        <title>Tropical sea cucumber genome reveals ecological adaptation and Cuvierian tubules defense mechanism.</title>
        <authorList>
            <person name="Chen T."/>
        </authorList>
    </citation>
    <scope>NUCLEOTIDE SEQUENCE</scope>
    <source>
        <strain evidence="1">Nanhai2018</strain>
        <tissue evidence="1">Muscle</tissue>
    </source>
</reference>
<organism evidence="1 2">
    <name type="scientific">Holothuria leucospilota</name>
    <name type="common">Black long sea cucumber</name>
    <name type="synonym">Mertensiothuria leucospilota</name>
    <dbReference type="NCBI Taxonomy" id="206669"/>
    <lineage>
        <taxon>Eukaryota</taxon>
        <taxon>Metazoa</taxon>
        <taxon>Echinodermata</taxon>
        <taxon>Eleutherozoa</taxon>
        <taxon>Echinozoa</taxon>
        <taxon>Holothuroidea</taxon>
        <taxon>Aspidochirotacea</taxon>
        <taxon>Aspidochirotida</taxon>
        <taxon>Holothuriidae</taxon>
        <taxon>Holothuria</taxon>
    </lineage>
</organism>
<evidence type="ECO:0000313" key="1">
    <source>
        <dbReference type="EMBL" id="KAJ8020245.1"/>
    </source>
</evidence>
<dbReference type="Proteomes" id="UP001152320">
    <property type="component" value="Chromosome 22"/>
</dbReference>
<sequence length="77" mass="8813">MLCTRASQCKLKLADCYVTTVCRPTTVDSLFEELLIYFIDVLGQCFGCEHEETFYRLIAAGLCQKHGKGDVRERDIF</sequence>
<dbReference type="EMBL" id="JAIZAY010000022">
    <property type="protein sequence ID" value="KAJ8020245.1"/>
    <property type="molecule type" value="Genomic_DNA"/>
</dbReference>
<evidence type="ECO:0000313" key="2">
    <source>
        <dbReference type="Proteomes" id="UP001152320"/>
    </source>
</evidence>
<protein>
    <submittedName>
        <fullName evidence="1">Uncharacterized protein</fullName>
    </submittedName>
</protein>
<comment type="caution">
    <text evidence="1">The sequence shown here is derived from an EMBL/GenBank/DDBJ whole genome shotgun (WGS) entry which is preliminary data.</text>
</comment>
<gene>
    <name evidence="1" type="ORF">HOLleu_39787</name>
</gene>
<keyword evidence="2" id="KW-1185">Reference proteome</keyword>
<proteinExistence type="predicted"/>